<name>A0A076EF19_RHOOP</name>
<accession>A0A076EF19</accession>
<comment type="similarity">
    <text evidence="1">Belongs to the DDAH family.</text>
</comment>
<proteinExistence type="inferred from homology"/>
<dbReference type="Gene3D" id="3.75.10.10">
    <property type="entry name" value="L-arginine/glycine Amidinotransferase, Chain A"/>
    <property type="match status" value="1"/>
</dbReference>
<dbReference type="eggNOG" id="COG1834">
    <property type="taxonomic scope" value="Bacteria"/>
</dbReference>
<dbReference type="EMBL" id="CP008947">
    <property type="protein sequence ID" value="AII04870.1"/>
    <property type="molecule type" value="Genomic_DNA"/>
</dbReference>
<dbReference type="GO" id="GO:0045429">
    <property type="term" value="P:positive regulation of nitric oxide biosynthetic process"/>
    <property type="evidence" value="ECO:0007669"/>
    <property type="project" value="TreeGrafter"/>
</dbReference>
<dbReference type="NCBIfam" id="NF045659">
    <property type="entry name" value="DiMArgaseDdahMtb"/>
    <property type="match status" value="1"/>
</dbReference>
<dbReference type="Proteomes" id="UP000028488">
    <property type="component" value="Chromosome"/>
</dbReference>
<protein>
    <submittedName>
        <fullName evidence="4">N-dimethylarginine dimethylaminohydrolase</fullName>
    </submittedName>
</protein>
<dbReference type="GO" id="GO:0016403">
    <property type="term" value="F:dimethylargininase activity"/>
    <property type="evidence" value="ECO:0007669"/>
    <property type="project" value="TreeGrafter"/>
</dbReference>
<dbReference type="SUPFAM" id="SSF55909">
    <property type="entry name" value="Pentein"/>
    <property type="match status" value="1"/>
</dbReference>
<evidence type="ECO:0000256" key="2">
    <source>
        <dbReference type="ARBA" id="ARBA00022801"/>
    </source>
</evidence>
<evidence type="ECO:0000313" key="4">
    <source>
        <dbReference type="EMBL" id="AII04870.1"/>
    </source>
</evidence>
<dbReference type="GO" id="GO:0000052">
    <property type="term" value="P:citrulline metabolic process"/>
    <property type="evidence" value="ECO:0007669"/>
    <property type="project" value="TreeGrafter"/>
</dbReference>
<sequence>MEMAPTAGIESENPYEETAEVRRDIARMPRRAHSRSYLMCPPTYFDVVYAINDWMRPEEPVDRDRAMSQWSALADTYRRLGHEVLTIDPVEGLPDMVFVTDSGLVVDGVALGARYRSAERRAEAEYVFRWFQANGLIRPTLPRYVNEGEGDFLVVGDVILAGTGFRSDPRSHAEASAHLGRPVITLNLVNPRYYHLNTALGVLDDATIAYLPAAFSPDSRALLGRMFPDAVIAAETDTDWLGLNLVSDGANVVLPVQASRLAEQLSERGYEPVPVDYSEFLKSGGGIKCSTLELRGFRGLRDAEDQG</sequence>
<gene>
    <name evidence="4" type="ORF">EP51_09740</name>
</gene>
<organism evidence="4 5">
    <name type="scientific">Rhodococcus opacus</name>
    <name type="common">Nocardia opaca</name>
    <dbReference type="NCBI Taxonomy" id="37919"/>
    <lineage>
        <taxon>Bacteria</taxon>
        <taxon>Bacillati</taxon>
        <taxon>Actinomycetota</taxon>
        <taxon>Actinomycetes</taxon>
        <taxon>Mycobacteriales</taxon>
        <taxon>Nocardiaceae</taxon>
        <taxon>Rhodococcus</taxon>
    </lineage>
</organism>
<dbReference type="PANTHER" id="PTHR12737">
    <property type="entry name" value="DIMETHYLARGININE DIMETHYLAMINOHYDROLASE"/>
    <property type="match status" value="1"/>
</dbReference>
<feature type="active site" description="Proton donor" evidence="3">
    <location>
        <position position="195"/>
    </location>
</feature>
<evidence type="ECO:0000256" key="3">
    <source>
        <dbReference type="PIRSR" id="PIRSR633199-1"/>
    </source>
</evidence>
<feature type="active site" description="Nucleophile" evidence="3">
    <location>
        <position position="289"/>
    </location>
</feature>
<dbReference type="AlphaFoldDB" id="A0A076EF19"/>
<evidence type="ECO:0000256" key="1">
    <source>
        <dbReference type="ARBA" id="ARBA00008532"/>
    </source>
</evidence>
<dbReference type="GO" id="GO:0016597">
    <property type="term" value="F:amino acid binding"/>
    <property type="evidence" value="ECO:0007669"/>
    <property type="project" value="TreeGrafter"/>
</dbReference>
<reference evidence="4 5" key="1">
    <citation type="submission" date="2014-07" db="EMBL/GenBank/DDBJ databases">
        <title>Genome Sequence of Rhodococcus opacus Strain R7, a Biodegrader of Mono- and Polycyclic Aromatic Hydrocarbons.</title>
        <authorList>
            <person name="Di Gennaro P."/>
            <person name="Zampolli J."/>
            <person name="Presti I."/>
            <person name="Cappelletti M."/>
            <person name="D'Ursi P."/>
            <person name="Orro A."/>
            <person name="Mezzelani A."/>
            <person name="Milanesi L."/>
        </authorList>
    </citation>
    <scope>NUCLEOTIDE SEQUENCE [LARGE SCALE GENOMIC DNA]</scope>
    <source>
        <strain evidence="4 5">R7</strain>
    </source>
</reference>
<dbReference type="InterPro" id="IPR033199">
    <property type="entry name" value="DDAH-like"/>
</dbReference>
<keyword evidence="2 4" id="KW-0378">Hydrolase</keyword>
<evidence type="ECO:0000313" key="5">
    <source>
        <dbReference type="Proteomes" id="UP000028488"/>
    </source>
</evidence>
<dbReference type="GO" id="GO:0006525">
    <property type="term" value="P:arginine metabolic process"/>
    <property type="evidence" value="ECO:0007669"/>
    <property type="project" value="TreeGrafter"/>
</dbReference>
<dbReference type="PANTHER" id="PTHR12737:SF9">
    <property type="entry name" value="DIMETHYLARGININASE"/>
    <property type="match status" value="1"/>
</dbReference>